<reference evidence="1" key="2">
    <citation type="submission" date="2020-09" db="EMBL/GenBank/DDBJ databases">
        <title>Reference genome assembly for Australian Ascochyta lentis isolate Al4.</title>
        <authorList>
            <person name="Lee R.C."/>
            <person name="Farfan-Caceres L.M."/>
            <person name="Debler J.W."/>
            <person name="Williams A.H."/>
            <person name="Henares B.M."/>
        </authorList>
    </citation>
    <scope>NUCLEOTIDE SEQUENCE</scope>
    <source>
        <strain evidence="1">Al4</strain>
    </source>
</reference>
<name>A0A8H7IWY8_9PLEO</name>
<dbReference type="AlphaFoldDB" id="A0A8H7IWY8"/>
<accession>A0A8H7IWY8</accession>
<sequence>MGDIATYNVDGNVKIVLQKMKKNGQPDVVKVSSGEFTVVGNVNDQDIVVAAKRGTNPTTFTKKGGNYLLTNGGFFQHMEMKPRSFEPAGVDTAVKTADGTITKFEEPFPLPADYAQFYDRIDGLENTRVHSGPNLKKSIPEISTKSGIWKYNENDPILVGRLSHASQQNERLSLVSFGTTYYSTAYTCKEMVPGLRECGINTNDFKAIIDLFFSKMGEIGKSISSSTQAVCLDGGPSISMTWNAGTKMEKLSLGGAGDTTPAPGANGRKVSNLIKIAAR</sequence>
<gene>
    <name evidence="1" type="ORF">EKO04_007719</name>
</gene>
<evidence type="ECO:0000313" key="2">
    <source>
        <dbReference type="Proteomes" id="UP000651452"/>
    </source>
</evidence>
<protein>
    <submittedName>
        <fullName evidence="1">Uncharacterized protein</fullName>
    </submittedName>
</protein>
<keyword evidence="2" id="KW-1185">Reference proteome</keyword>
<reference evidence="1" key="1">
    <citation type="submission" date="2018-12" db="EMBL/GenBank/DDBJ databases">
        <authorList>
            <person name="Syme R.A."/>
            <person name="Farfan-Caceres L."/>
            <person name="Lichtenzveig J."/>
        </authorList>
    </citation>
    <scope>NUCLEOTIDE SEQUENCE</scope>
    <source>
        <strain evidence="1">Al4</strain>
    </source>
</reference>
<comment type="caution">
    <text evidence="1">The sequence shown here is derived from an EMBL/GenBank/DDBJ whole genome shotgun (WGS) entry which is preliminary data.</text>
</comment>
<organism evidence="1 2">
    <name type="scientific">Ascochyta lentis</name>
    <dbReference type="NCBI Taxonomy" id="205686"/>
    <lineage>
        <taxon>Eukaryota</taxon>
        <taxon>Fungi</taxon>
        <taxon>Dikarya</taxon>
        <taxon>Ascomycota</taxon>
        <taxon>Pezizomycotina</taxon>
        <taxon>Dothideomycetes</taxon>
        <taxon>Pleosporomycetidae</taxon>
        <taxon>Pleosporales</taxon>
        <taxon>Pleosporineae</taxon>
        <taxon>Didymellaceae</taxon>
        <taxon>Ascochyta</taxon>
    </lineage>
</organism>
<evidence type="ECO:0000313" key="1">
    <source>
        <dbReference type="EMBL" id="KAF9694260.1"/>
    </source>
</evidence>
<proteinExistence type="predicted"/>
<dbReference type="OrthoDB" id="5188439at2759"/>
<dbReference type="Proteomes" id="UP000651452">
    <property type="component" value="Unassembled WGS sequence"/>
</dbReference>
<dbReference type="EMBL" id="RZGK01000014">
    <property type="protein sequence ID" value="KAF9694260.1"/>
    <property type="molecule type" value="Genomic_DNA"/>
</dbReference>